<dbReference type="Pfam" id="PF13439">
    <property type="entry name" value="Glyco_transf_4"/>
    <property type="match status" value="1"/>
</dbReference>
<feature type="domain" description="Glycosyltransferase subfamily 4-like N-terminal" evidence="1">
    <location>
        <begin position="36"/>
        <end position="196"/>
    </location>
</feature>
<gene>
    <name evidence="2" type="ORF">C8J26_2076</name>
</gene>
<keyword evidence="2" id="KW-0808">Transferase</keyword>
<comment type="caution">
    <text evidence="2">The sequence shown here is derived from an EMBL/GenBank/DDBJ whole genome shotgun (WGS) entry which is preliminary data.</text>
</comment>
<keyword evidence="3" id="KW-1185">Reference proteome</keyword>
<evidence type="ECO:0000259" key="1">
    <source>
        <dbReference type="Pfam" id="PF13439"/>
    </source>
</evidence>
<organism evidence="2 3">
    <name type="scientific">Sphingomonas aurantiaca</name>
    <dbReference type="NCBI Taxonomy" id="185949"/>
    <lineage>
        <taxon>Bacteria</taxon>
        <taxon>Pseudomonadati</taxon>
        <taxon>Pseudomonadota</taxon>
        <taxon>Alphaproteobacteria</taxon>
        <taxon>Sphingomonadales</taxon>
        <taxon>Sphingomonadaceae</taxon>
        <taxon>Sphingomonas</taxon>
    </lineage>
</organism>
<name>A0A2T5GM02_9SPHN</name>
<accession>A0A2T5GM02</accession>
<proteinExistence type="predicted"/>
<dbReference type="PANTHER" id="PTHR12526">
    <property type="entry name" value="GLYCOSYLTRANSFERASE"/>
    <property type="match status" value="1"/>
</dbReference>
<evidence type="ECO:0000313" key="2">
    <source>
        <dbReference type="EMBL" id="PTQ60364.1"/>
    </source>
</evidence>
<dbReference type="Gene3D" id="3.40.50.2000">
    <property type="entry name" value="Glycogen Phosphorylase B"/>
    <property type="match status" value="2"/>
</dbReference>
<dbReference type="Pfam" id="PF13692">
    <property type="entry name" value="Glyco_trans_1_4"/>
    <property type="match status" value="1"/>
</dbReference>
<dbReference type="GO" id="GO:0016757">
    <property type="term" value="F:glycosyltransferase activity"/>
    <property type="evidence" value="ECO:0007669"/>
    <property type="project" value="UniProtKB-ARBA"/>
</dbReference>
<dbReference type="PANTHER" id="PTHR12526:SF572">
    <property type="entry name" value="BLL5144 PROTEIN"/>
    <property type="match status" value="1"/>
</dbReference>
<dbReference type="InterPro" id="IPR028098">
    <property type="entry name" value="Glyco_trans_4-like_N"/>
</dbReference>
<reference evidence="2 3" key="1">
    <citation type="submission" date="2018-04" db="EMBL/GenBank/DDBJ databases">
        <title>Genomic Encyclopedia of Type Strains, Phase III (KMG-III): the genomes of soil and plant-associated and newly described type strains.</title>
        <authorList>
            <person name="Whitman W."/>
        </authorList>
    </citation>
    <scope>NUCLEOTIDE SEQUENCE [LARGE SCALE GENOMIC DNA]</scope>
    <source>
        <strain evidence="2 3">MA101b</strain>
    </source>
</reference>
<dbReference type="Proteomes" id="UP000244189">
    <property type="component" value="Unassembled WGS sequence"/>
</dbReference>
<dbReference type="EMBL" id="QAOG01000003">
    <property type="protein sequence ID" value="PTQ60364.1"/>
    <property type="molecule type" value="Genomic_DNA"/>
</dbReference>
<dbReference type="AlphaFoldDB" id="A0A2T5GM02"/>
<protein>
    <submittedName>
        <fullName evidence="2">Glycosyltransferase involved in cell wall biosynthesis</fullName>
    </submittedName>
</protein>
<dbReference type="RefSeq" id="WP_107957807.1">
    <property type="nucleotide sequence ID" value="NZ_QAOG01000003.1"/>
</dbReference>
<evidence type="ECO:0000313" key="3">
    <source>
        <dbReference type="Proteomes" id="UP000244189"/>
    </source>
</evidence>
<dbReference type="SUPFAM" id="SSF53756">
    <property type="entry name" value="UDP-Glycosyltransferase/glycogen phosphorylase"/>
    <property type="match status" value="1"/>
</dbReference>
<sequence length="391" mass="42487">MRAAPRAAARENASATGQSVLLVDPSLFTAPYDAALSDGLQANGLRPAWATRALRPNEEDLLAGSRTLPFFYPLTDGPRRRVGSAWRALKGLEHIAGLRRLTREAARFDVVHFQWAALPMLDVRAVRRIRQNRPVVLTVHDIEPFNGRPVSAAQRSGYTAILAAFDRLIVHTEQGRDALLARGLPEDRIHVVPHGVLPLRTAEPEARAQPGRWRIVLFGRLQAYKGVDLLVEALGLIDPQIRDRLEVIVAGEAQIDVEPILARAKALDLGDAFKLREGRLSEDAMAGLLRSADAFVFPYRSIDASGVLHLVADLDRWLIASDLGAFRTMIGTGEDSGALVPAADIAALAGAIVDSIGRRPRPASATDTLDWTQIGAMTRTVYEAALADRAA</sequence>